<dbReference type="SUPFAM" id="SSF52540">
    <property type="entry name" value="P-loop containing nucleoside triphosphate hydrolases"/>
    <property type="match status" value="1"/>
</dbReference>
<proteinExistence type="predicted"/>
<name>A0A4P7LR43_9BURK</name>
<dbReference type="Gene3D" id="3.40.50.300">
    <property type="entry name" value="P-loop containing nucleotide triphosphate hydrolases"/>
    <property type="match status" value="1"/>
</dbReference>
<dbReference type="PANTHER" id="PTHR13696">
    <property type="entry name" value="P-LOOP CONTAINING NUCLEOSIDE TRIPHOSPHATE HYDROLASE"/>
    <property type="match status" value="1"/>
</dbReference>
<feature type="domain" description="AAA" evidence="1">
    <location>
        <begin position="8"/>
        <end position="188"/>
    </location>
</feature>
<sequence length="277" mass="29458">MSEETKKAKVIAIVNHKGGCGKTTSTVNLASEFARQGNSVLVVDLDPQANATLHIGNTHPSKVPVSSAELLTGDDSMLPLAVQEETTIEGVSLISGSLALGKAEDELKDLSPRPNEELRSKLQPAIAVFDVILIDCPPSLKLLASNALAAATHVIVPIEAGDQYGLYGAEDLLKKVTQIRRINPDLEMLGALLIKYDDRQTICKLLAGQAEKTFGKLLPEKISQGTAVQKAAVLKTSTHGVDRSSKPARQFRQLAAALAKQLQLKVSDDVLAEEAAA</sequence>
<evidence type="ECO:0000313" key="2">
    <source>
        <dbReference type="EMBL" id="QBY56123.1"/>
    </source>
</evidence>
<gene>
    <name evidence="2" type="ORF">E0W60_34255</name>
</gene>
<organism evidence="2 3">
    <name type="scientific">Cupriavidus oxalaticus</name>
    <dbReference type="NCBI Taxonomy" id="96344"/>
    <lineage>
        <taxon>Bacteria</taxon>
        <taxon>Pseudomonadati</taxon>
        <taxon>Pseudomonadota</taxon>
        <taxon>Betaproteobacteria</taxon>
        <taxon>Burkholderiales</taxon>
        <taxon>Burkholderiaceae</taxon>
        <taxon>Cupriavidus</taxon>
    </lineage>
</organism>
<dbReference type="CDD" id="cd02042">
    <property type="entry name" value="ParAB_family"/>
    <property type="match status" value="1"/>
</dbReference>
<dbReference type="PANTHER" id="PTHR13696:SF52">
    <property type="entry name" value="PARA FAMILY PROTEIN CT_582"/>
    <property type="match status" value="1"/>
</dbReference>
<dbReference type="InterPro" id="IPR025669">
    <property type="entry name" value="AAA_dom"/>
</dbReference>
<accession>A0A4P7LR43</accession>
<dbReference type="Proteomes" id="UP000295294">
    <property type="component" value="Plasmid unnamed3"/>
</dbReference>
<dbReference type="InterPro" id="IPR050678">
    <property type="entry name" value="DNA_Partitioning_ATPase"/>
</dbReference>
<dbReference type="AlphaFoldDB" id="A0A4P7LR43"/>
<geneLocation type="plasmid" evidence="2">
    <name>unnamed3</name>
</geneLocation>
<evidence type="ECO:0000313" key="3">
    <source>
        <dbReference type="Proteomes" id="UP000295294"/>
    </source>
</evidence>
<dbReference type="EMBL" id="CP038638">
    <property type="protein sequence ID" value="QBY56123.1"/>
    <property type="molecule type" value="Genomic_DNA"/>
</dbReference>
<reference evidence="2 3" key="1">
    <citation type="submission" date="2019-03" db="EMBL/GenBank/DDBJ databases">
        <title>Efficiently degradation of phenoxyalkanoic acid herbicides by Cupriavidus oxalaticus strain X32.</title>
        <authorList>
            <person name="Sheng X."/>
        </authorList>
    </citation>
    <scope>NUCLEOTIDE SEQUENCE [LARGE SCALE GENOMIC DNA]</scope>
    <source>
        <strain evidence="2 3">X32</strain>
        <plasmid evidence="2 3">unnamed3</plasmid>
    </source>
</reference>
<keyword evidence="2" id="KW-0614">Plasmid</keyword>
<dbReference type="InterPro" id="IPR027417">
    <property type="entry name" value="P-loop_NTPase"/>
</dbReference>
<dbReference type="OrthoDB" id="9785810at2"/>
<dbReference type="KEGG" id="cox:E0W60_34255"/>
<protein>
    <submittedName>
        <fullName evidence="2">ParA family protein</fullName>
    </submittedName>
</protein>
<dbReference type="RefSeq" id="WP_135707288.1">
    <property type="nucleotide sequence ID" value="NZ_CP038638.1"/>
</dbReference>
<evidence type="ECO:0000259" key="1">
    <source>
        <dbReference type="Pfam" id="PF13614"/>
    </source>
</evidence>
<dbReference type="Pfam" id="PF13614">
    <property type="entry name" value="AAA_31"/>
    <property type="match status" value="1"/>
</dbReference>